<dbReference type="STRING" id="1905730.W5S_1845"/>
<evidence type="ECO:0000313" key="2">
    <source>
        <dbReference type="Proteomes" id="UP000008044"/>
    </source>
</evidence>
<gene>
    <name evidence="1" type="ordered locus">W5S_1845</name>
</gene>
<dbReference type="KEGG" id="pec:W5S_1845"/>
<organism evidence="1 2">
    <name type="scientific">Pectobacterium parmentieri</name>
    <dbReference type="NCBI Taxonomy" id="1905730"/>
    <lineage>
        <taxon>Bacteria</taxon>
        <taxon>Pseudomonadati</taxon>
        <taxon>Pseudomonadota</taxon>
        <taxon>Gammaproteobacteria</taxon>
        <taxon>Enterobacterales</taxon>
        <taxon>Pectobacteriaceae</taxon>
        <taxon>Pectobacterium</taxon>
    </lineage>
</organism>
<dbReference type="HOGENOM" id="CLU_3101895_0_0_6"/>
<sequence>MVENFRKGLVPNQHKLSFRQKGYIYGCIRPPINTDAKSIFRGKYEKIKSGI</sequence>
<name>A0A0H3I7N6_PECPM</name>
<dbReference type="Proteomes" id="UP000008044">
    <property type="component" value="Chromosome"/>
</dbReference>
<reference evidence="1 2" key="1">
    <citation type="journal article" date="2012" name="J. Bacteriol.">
        <title>Genome sequence of Pectobacterium sp. strain SCC3193.</title>
        <authorList>
            <person name="Koskinen J.P."/>
            <person name="Laine P."/>
            <person name="Niemi O."/>
            <person name="Nykyri J."/>
            <person name="Harjunpaa H."/>
            <person name="Auvinen P."/>
            <person name="Paulin L."/>
            <person name="Pirhonen M."/>
            <person name="Palva T."/>
            <person name="Holm L."/>
        </authorList>
    </citation>
    <scope>NUCLEOTIDE SEQUENCE [LARGE SCALE GENOMIC DNA]</scope>
    <source>
        <strain evidence="1 2">SCC3193</strain>
    </source>
</reference>
<evidence type="ECO:0000313" key="1">
    <source>
        <dbReference type="EMBL" id="AFI89936.1"/>
    </source>
</evidence>
<proteinExistence type="predicted"/>
<dbReference type="EMBL" id="CP003415">
    <property type="protein sequence ID" value="AFI89936.1"/>
    <property type="molecule type" value="Genomic_DNA"/>
</dbReference>
<accession>A0A0H3I7N6</accession>
<dbReference type="AlphaFoldDB" id="A0A0H3I7N6"/>
<protein>
    <submittedName>
        <fullName evidence="1">Hypoticical protein</fullName>
    </submittedName>
</protein>